<dbReference type="InterPro" id="IPR036217">
    <property type="entry name" value="MethylDNA_cys_MeTrfase_DNAb"/>
</dbReference>
<accession>A0ABX0Q4J2</accession>
<evidence type="ECO:0000256" key="1">
    <source>
        <dbReference type="ARBA" id="ARBA00022763"/>
    </source>
</evidence>
<evidence type="ECO:0000313" key="4">
    <source>
        <dbReference type="Proteomes" id="UP001429601"/>
    </source>
</evidence>
<dbReference type="GO" id="GO:0008168">
    <property type="term" value="F:methyltransferase activity"/>
    <property type="evidence" value="ECO:0007669"/>
    <property type="project" value="UniProtKB-KW"/>
</dbReference>
<comment type="caution">
    <text evidence="3">The sequence shown here is derived from an EMBL/GenBank/DDBJ whole genome shotgun (WGS) entry which is preliminary data.</text>
</comment>
<evidence type="ECO:0000313" key="3">
    <source>
        <dbReference type="EMBL" id="NID04108.1"/>
    </source>
</evidence>
<keyword evidence="3" id="KW-0808">Transferase</keyword>
<dbReference type="InterPro" id="IPR052520">
    <property type="entry name" value="ATL_DNA_repair"/>
</dbReference>
<dbReference type="InterPro" id="IPR014048">
    <property type="entry name" value="MethylDNA_cys_MeTrfase_DNA-bd"/>
</dbReference>
<evidence type="ECO:0000259" key="2">
    <source>
        <dbReference type="Pfam" id="PF01035"/>
    </source>
</evidence>
<keyword evidence="1" id="KW-0227">DNA damage</keyword>
<organism evidence="3 4">
    <name type="scientific">Luteibacter jiangsuensis</name>
    <dbReference type="NCBI Taxonomy" id="637577"/>
    <lineage>
        <taxon>Bacteria</taxon>
        <taxon>Pseudomonadati</taxon>
        <taxon>Pseudomonadota</taxon>
        <taxon>Gammaproteobacteria</taxon>
        <taxon>Lysobacterales</taxon>
        <taxon>Rhodanobacteraceae</taxon>
        <taxon>Luteibacter</taxon>
    </lineage>
</organism>
<dbReference type="Gene3D" id="1.10.10.10">
    <property type="entry name" value="Winged helix-like DNA-binding domain superfamily/Winged helix DNA-binding domain"/>
    <property type="match status" value="1"/>
</dbReference>
<proteinExistence type="predicted"/>
<dbReference type="PANTHER" id="PTHR42942">
    <property type="entry name" value="6-O-METHYLGUANINE DNA METHYLTRANSFERASE"/>
    <property type="match status" value="1"/>
</dbReference>
<protein>
    <submittedName>
        <fullName evidence="3">Cysteine methyltransferase</fullName>
    </submittedName>
</protein>
<dbReference type="PANTHER" id="PTHR42942:SF1">
    <property type="entry name" value="ALKYLTRANSFERASE-LIKE PROTEIN 1"/>
    <property type="match status" value="1"/>
</dbReference>
<feature type="domain" description="Methylated-DNA-[protein]-cysteine S-methyltransferase DNA binding" evidence="2">
    <location>
        <begin position="22"/>
        <end position="100"/>
    </location>
</feature>
<dbReference type="SUPFAM" id="SSF46767">
    <property type="entry name" value="Methylated DNA-protein cysteine methyltransferase, C-terminal domain"/>
    <property type="match status" value="1"/>
</dbReference>
<dbReference type="InterPro" id="IPR036388">
    <property type="entry name" value="WH-like_DNA-bd_sf"/>
</dbReference>
<gene>
    <name evidence="3" type="ORF">HBF26_04375</name>
</gene>
<sequence length="127" mass="13814">MQETSMRDEIAGEDARRLRARCIIEAVAAIPKGRVASYGAIAARAGYPGRARLIGKVLGEAPDRAELPWHRVLRADGRIGIPAGTRGFREQCRRLKAEGVTVKDGRVPMSAFGLDHDLDRAIWGLPG</sequence>
<dbReference type="GO" id="GO:0032259">
    <property type="term" value="P:methylation"/>
    <property type="evidence" value="ECO:0007669"/>
    <property type="project" value="UniProtKB-KW"/>
</dbReference>
<dbReference type="Proteomes" id="UP001429601">
    <property type="component" value="Unassembled WGS sequence"/>
</dbReference>
<dbReference type="CDD" id="cd06445">
    <property type="entry name" value="ATase"/>
    <property type="match status" value="1"/>
</dbReference>
<reference evidence="3 4" key="1">
    <citation type="journal article" date="2011" name="Curr. Microbiol.">
        <title>Luteibacter jiangsuensis sp. nov.: a methamidophos-degrading bacterium isolated from a methamidophos-manufacturing factory.</title>
        <authorList>
            <person name="Wang L."/>
            <person name="Wang G.L."/>
            <person name="Li S.P."/>
            <person name="Jiang J.D."/>
        </authorList>
    </citation>
    <scope>NUCLEOTIDE SEQUENCE [LARGE SCALE GENOMIC DNA]</scope>
    <source>
        <strain evidence="3 4">CGMCC 1.10133</strain>
    </source>
</reference>
<keyword evidence="3" id="KW-0489">Methyltransferase</keyword>
<dbReference type="Pfam" id="PF01035">
    <property type="entry name" value="DNA_binding_1"/>
    <property type="match status" value="1"/>
</dbReference>
<dbReference type="EMBL" id="JAAQQR010000002">
    <property type="protein sequence ID" value="NID04108.1"/>
    <property type="molecule type" value="Genomic_DNA"/>
</dbReference>
<name>A0ABX0Q4J2_9GAMM</name>
<keyword evidence="4" id="KW-1185">Reference proteome</keyword>